<accession>A0A266Q3E0</accession>
<protein>
    <submittedName>
        <fullName evidence="1">Uncharacterized protein</fullName>
    </submittedName>
</protein>
<keyword evidence="2" id="KW-1185">Reference proteome</keyword>
<dbReference type="Proteomes" id="UP000216101">
    <property type="component" value="Unassembled WGS sequence"/>
</dbReference>
<dbReference type="EMBL" id="NHNI01000002">
    <property type="protein sequence ID" value="OZY84370.1"/>
    <property type="molecule type" value="Genomic_DNA"/>
</dbReference>
<sequence>MDNVLILKIEDVMDVRGRGIVLAPGLEAEQYNFSGEYEAILETPTGEQKNCKVVFTIPFQSPPPKIRKYWCHLSGLAKLEIPIGSNLWLTNFKG</sequence>
<gene>
    <name evidence="1" type="ORF">CBP51_14250</name>
</gene>
<proteinExistence type="predicted"/>
<name>A0A266Q3E0_9GAMM</name>
<evidence type="ECO:0000313" key="1">
    <source>
        <dbReference type="EMBL" id="OZY84370.1"/>
    </source>
</evidence>
<evidence type="ECO:0000313" key="2">
    <source>
        <dbReference type="Proteomes" id="UP000216101"/>
    </source>
</evidence>
<reference evidence="2" key="1">
    <citation type="submission" date="2017-05" db="EMBL/GenBank/DDBJ databases">
        <authorList>
            <person name="Barney B.M."/>
        </authorList>
    </citation>
    <scope>NUCLEOTIDE SEQUENCE [LARGE SCALE GENOMIC DNA]</scope>
    <source>
        <strain evidence="2">PSBB022</strain>
    </source>
</reference>
<comment type="caution">
    <text evidence="1">The sequence shown here is derived from an EMBL/GenBank/DDBJ whole genome shotgun (WGS) entry which is preliminary data.</text>
</comment>
<dbReference type="AlphaFoldDB" id="A0A266Q3E0"/>
<organism evidence="1 2">
    <name type="scientific">Cellvibrio mixtus</name>
    <dbReference type="NCBI Taxonomy" id="39650"/>
    <lineage>
        <taxon>Bacteria</taxon>
        <taxon>Pseudomonadati</taxon>
        <taxon>Pseudomonadota</taxon>
        <taxon>Gammaproteobacteria</taxon>
        <taxon>Cellvibrionales</taxon>
        <taxon>Cellvibrionaceae</taxon>
        <taxon>Cellvibrio</taxon>
    </lineage>
</organism>